<keyword evidence="3" id="KW-1185">Reference proteome</keyword>
<feature type="compositionally biased region" description="Polar residues" evidence="1">
    <location>
        <begin position="1"/>
        <end position="15"/>
    </location>
</feature>
<proteinExistence type="predicted"/>
<organism evidence="2 3">
    <name type="scientific">Ceriporiopsis subvermispora (strain B)</name>
    <name type="common">White-rot fungus</name>
    <name type="synonym">Gelatoporia subvermispora</name>
    <dbReference type="NCBI Taxonomy" id="914234"/>
    <lineage>
        <taxon>Eukaryota</taxon>
        <taxon>Fungi</taxon>
        <taxon>Dikarya</taxon>
        <taxon>Basidiomycota</taxon>
        <taxon>Agaricomycotina</taxon>
        <taxon>Agaricomycetes</taxon>
        <taxon>Polyporales</taxon>
        <taxon>Gelatoporiaceae</taxon>
        <taxon>Gelatoporia</taxon>
    </lineage>
</organism>
<accession>M2R014</accession>
<dbReference type="AlphaFoldDB" id="M2R014"/>
<feature type="region of interest" description="Disordered" evidence="1">
    <location>
        <begin position="1"/>
        <end position="64"/>
    </location>
</feature>
<dbReference type="EMBL" id="KB445817">
    <property type="protein sequence ID" value="EMD31592.1"/>
    <property type="molecule type" value="Genomic_DNA"/>
</dbReference>
<dbReference type="HOGENOM" id="CLU_2589534_0_0_1"/>
<protein>
    <submittedName>
        <fullName evidence="2">Uncharacterized protein</fullName>
    </submittedName>
</protein>
<name>M2R014_CERS8</name>
<evidence type="ECO:0000313" key="3">
    <source>
        <dbReference type="Proteomes" id="UP000016930"/>
    </source>
</evidence>
<evidence type="ECO:0000256" key="1">
    <source>
        <dbReference type="SAM" id="MobiDB-lite"/>
    </source>
</evidence>
<reference evidence="2 3" key="1">
    <citation type="journal article" date="2012" name="Proc. Natl. Acad. Sci. U.S.A.">
        <title>Comparative genomics of Ceriporiopsis subvermispora and Phanerochaete chrysosporium provide insight into selective ligninolysis.</title>
        <authorList>
            <person name="Fernandez-Fueyo E."/>
            <person name="Ruiz-Duenas F.J."/>
            <person name="Ferreira P."/>
            <person name="Floudas D."/>
            <person name="Hibbett D.S."/>
            <person name="Canessa P."/>
            <person name="Larrondo L.F."/>
            <person name="James T.Y."/>
            <person name="Seelenfreund D."/>
            <person name="Lobos S."/>
            <person name="Polanco R."/>
            <person name="Tello M."/>
            <person name="Honda Y."/>
            <person name="Watanabe T."/>
            <person name="Watanabe T."/>
            <person name="Ryu J.S."/>
            <person name="Kubicek C.P."/>
            <person name="Schmoll M."/>
            <person name="Gaskell J."/>
            <person name="Hammel K.E."/>
            <person name="St John F.J."/>
            <person name="Vanden Wymelenberg A."/>
            <person name="Sabat G."/>
            <person name="Splinter BonDurant S."/>
            <person name="Syed K."/>
            <person name="Yadav J.S."/>
            <person name="Doddapaneni H."/>
            <person name="Subramanian V."/>
            <person name="Lavin J.L."/>
            <person name="Oguiza J.A."/>
            <person name="Perez G."/>
            <person name="Pisabarro A.G."/>
            <person name="Ramirez L."/>
            <person name="Santoyo F."/>
            <person name="Master E."/>
            <person name="Coutinho P.M."/>
            <person name="Henrissat B."/>
            <person name="Lombard V."/>
            <person name="Magnuson J.K."/>
            <person name="Kuees U."/>
            <person name="Hori C."/>
            <person name="Igarashi K."/>
            <person name="Samejima M."/>
            <person name="Held B.W."/>
            <person name="Barry K.W."/>
            <person name="LaButti K.M."/>
            <person name="Lapidus A."/>
            <person name="Lindquist E.A."/>
            <person name="Lucas S.M."/>
            <person name="Riley R."/>
            <person name="Salamov A.A."/>
            <person name="Hoffmeister D."/>
            <person name="Schwenk D."/>
            <person name="Hadar Y."/>
            <person name="Yarden O."/>
            <person name="de Vries R.P."/>
            <person name="Wiebenga A."/>
            <person name="Stenlid J."/>
            <person name="Eastwood D."/>
            <person name="Grigoriev I.V."/>
            <person name="Berka R.M."/>
            <person name="Blanchette R.A."/>
            <person name="Kersten P."/>
            <person name="Martinez A.T."/>
            <person name="Vicuna R."/>
            <person name="Cullen D."/>
        </authorList>
    </citation>
    <scope>NUCLEOTIDE SEQUENCE [LARGE SCALE GENOMIC DNA]</scope>
    <source>
        <strain evidence="2 3">B</strain>
    </source>
</reference>
<gene>
    <name evidence="2" type="ORF">CERSUDRAFT_88931</name>
</gene>
<evidence type="ECO:0000313" key="2">
    <source>
        <dbReference type="EMBL" id="EMD31592.1"/>
    </source>
</evidence>
<sequence>MVDLTSGSAPPSSSPVHRHHEPFSPSTPPIYVRNVPLSVPGGRTGGGYSGPPAVSESTKPHRRLQPDRISNHFQYICACS</sequence>
<dbReference type="Proteomes" id="UP000016930">
    <property type="component" value="Unassembled WGS sequence"/>
</dbReference>